<dbReference type="EMBL" id="DXGC01000006">
    <property type="protein sequence ID" value="HIW90141.1"/>
    <property type="molecule type" value="Genomic_DNA"/>
</dbReference>
<dbReference type="AlphaFoldDB" id="A0A9D1RKS0"/>
<evidence type="ECO:0000259" key="3">
    <source>
        <dbReference type="Pfam" id="PF13462"/>
    </source>
</evidence>
<evidence type="ECO:0000256" key="1">
    <source>
        <dbReference type="SAM" id="MobiDB-lite"/>
    </source>
</evidence>
<dbReference type="InterPro" id="IPR012336">
    <property type="entry name" value="Thioredoxin-like_fold"/>
</dbReference>
<feature type="domain" description="Thioredoxin-like fold" evidence="3">
    <location>
        <begin position="70"/>
        <end position="227"/>
    </location>
</feature>
<evidence type="ECO:0000313" key="4">
    <source>
        <dbReference type="EMBL" id="HIW90141.1"/>
    </source>
</evidence>
<keyword evidence="2" id="KW-0472">Membrane</keyword>
<dbReference type="SUPFAM" id="SSF52833">
    <property type="entry name" value="Thioredoxin-like"/>
    <property type="match status" value="1"/>
</dbReference>
<dbReference type="Pfam" id="PF13462">
    <property type="entry name" value="Thioredoxin_4"/>
    <property type="match status" value="1"/>
</dbReference>
<evidence type="ECO:0000313" key="5">
    <source>
        <dbReference type="Proteomes" id="UP000824190"/>
    </source>
</evidence>
<keyword evidence="2" id="KW-0812">Transmembrane</keyword>
<evidence type="ECO:0000256" key="2">
    <source>
        <dbReference type="SAM" id="Phobius"/>
    </source>
</evidence>
<dbReference type="Gene3D" id="3.40.30.10">
    <property type="entry name" value="Glutaredoxin"/>
    <property type="match status" value="1"/>
</dbReference>
<reference evidence="4" key="2">
    <citation type="submission" date="2021-04" db="EMBL/GenBank/DDBJ databases">
        <authorList>
            <person name="Gilroy R."/>
        </authorList>
    </citation>
    <scope>NUCLEOTIDE SEQUENCE</scope>
    <source>
        <strain evidence="4">CHK32-1732</strain>
    </source>
</reference>
<gene>
    <name evidence="4" type="ORF">H9870_00500</name>
</gene>
<feature type="compositionally biased region" description="Acidic residues" evidence="1">
    <location>
        <begin position="251"/>
        <end position="268"/>
    </location>
</feature>
<feature type="region of interest" description="Disordered" evidence="1">
    <location>
        <begin position="225"/>
        <end position="268"/>
    </location>
</feature>
<name>A0A9D1RKS0_9CORY</name>
<dbReference type="InterPro" id="IPR036249">
    <property type="entry name" value="Thioredoxin-like_sf"/>
</dbReference>
<dbReference type="Proteomes" id="UP000824190">
    <property type="component" value="Unassembled WGS sequence"/>
</dbReference>
<proteinExistence type="predicted"/>
<accession>A0A9D1RKS0</accession>
<reference evidence="4" key="1">
    <citation type="journal article" date="2021" name="PeerJ">
        <title>Extensive microbial diversity within the chicken gut microbiome revealed by metagenomics and culture.</title>
        <authorList>
            <person name="Gilroy R."/>
            <person name="Ravi A."/>
            <person name="Getino M."/>
            <person name="Pursley I."/>
            <person name="Horton D.L."/>
            <person name="Alikhan N.F."/>
            <person name="Baker D."/>
            <person name="Gharbi K."/>
            <person name="Hall N."/>
            <person name="Watson M."/>
            <person name="Adriaenssens E.M."/>
            <person name="Foster-Nyarko E."/>
            <person name="Jarju S."/>
            <person name="Secka A."/>
            <person name="Antonio M."/>
            <person name="Oren A."/>
            <person name="Chaudhuri R.R."/>
            <person name="La Ragione R."/>
            <person name="Hildebrand F."/>
            <person name="Pallen M.J."/>
        </authorList>
    </citation>
    <scope>NUCLEOTIDE SEQUENCE</scope>
    <source>
        <strain evidence="4">CHK32-1732</strain>
    </source>
</reference>
<feature type="transmembrane region" description="Helical" evidence="2">
    <location>
        <begin position="15"/>
        <end position="35"/>
    </location>
</feature>
<organism evidence="4 5">
    <name type="scientific">Candidatus Corynebacterium avicola</name>
    <dbReference type="NCBI Taxonomy" id="2838527"/>
    <lineage>
        <taxon>Bacteria</taxon>
        <taxon>Bacillati</taxon>
        <taxon>Actinomycetota</taxon>
        <taxon>Actinomycetes</taxon>
        <taxon>Mycobacteriales</taxon>
        <taxon>Corynebacteriaceae</taxon>
        <taxon>Corynebacterium</taxon>
    </lineage>
</organism>
<comment type="caution">
    <text evidence="4">The sequence shown here is derived from an EMBL/GenBank/DDBJ whole genome shotgun (WGS) entry which is preliminary data.</text>
</comment>
<keyword evidence="2" id="KW-1133">Transmembrane helix</keyword>
<sequence length="268" mass="28670">MSQKIKAPNDKNRSFLWGLVALVVICAVVIAVMVINGRKDSNEDLTAEDVNFSVAVEDGVVSLRGENADEEASPVELFEDYSCHYCAELAEASSDSIQDAVENGEMNLDLHTVNFVDETTSTRGGSAALAIADTGDAGAFWAFHKKAFGDQTTVARSWEWEDYADAAEQLGVDADVVDSIRDGSVEETYAPMLETNGEDLNQRMPDQAGTPALFVDGQQVEVQQDPSTGKLGDWVPGVLETLGTAGSGSTEEQDADADASTEEESSEE</sequence>
<protein>
    <submittedName>
        <fullName evidence="4">Thioredoxin domain-containing protein</fullName>
    </submittedName>
</protein>